<sequence>MKIDIPTSILNNLQAIKNNEGILLTGSRVLGKHSKNADWDFHVLLKKGKPRWRKSWKVDDHLLEIFCNDVVAIKKEFKSDASGGRGVMVFMFASGQIIKDNKQKDLQRLQSLAKRLWKKGPNKLSKNDINFISYDIAMYIHDLEDCLHDNNAALLLINHAINEFVRYYYRLSNTWLPRPKDRLQDFLRRSPEMFKIVNEVNDTNSWEEKIHLALRLGHILGKKFKLILDGSLYIPPAKR</sequence>
<name>A0A1F4XKB2_9BACT</name>
<evidence type="ECO:0008006" key="3">
    <source>
        <dbReference type="Google" id="ProtNLM"/>
    </source>
</evidence>
<dbReference type="STRING" id="1817814.A2V81_02920"/>
<comment type="caution">
    <text evidence="1">The sequence shown here is derived from an EMBL/GenBank/DDBJ whole genome shotgun (WGS) entry which is preliminary data.</text>
</comment>
<evidence type="ECO:0000313" key="1">
    <source>
        <dbReference type="EMBL" id="OGC82079.1"/>
    </source>
</evidence>
<dbReference type="Proteomes" id="UP000177614">
    <property type="component" value="Unassembled WGS sequence"/>
</dbReference>
<dbReference type="AlphaFoldDB" id="A0A1F4XKB2"/>
<accession>A0A1F4XKB2</accession>
<dbReference type="EMBL" id="MEWR01000011">
    <property type="protein sequence ID" value="OGC82079.1"/>
    <property type="molecule type" value="Genomic_DNA"/>
</dbReference>
<protein>
    <recommendedName>
        <fullName evidence="3">Polymerase nucleotidyl transferase domain-containing protein</fullName>
    </recommendedName>
</protein>
<reference evidence="1 2" key="1">
    <citation type="journal article" date="2016" name="Nat. Commun.">
        <title>Thousands of microbial genomes shed light on interconnected biogeochemical processes in an aquifer system.</title>
        <authorList>
            <person name="Anantharaman K."/>
            <person name="Brown C.T."/>
            <person name="Hug L.A."/>
            <person name="Sharon I."/>
            <person name="Castelle C.J."/>
            <person name="Probst A.J."/>
            <person name="Thomas B.C."/>
            <person name="Singh A."/>
            <person name="Wilkins M.J."/>
            <person name="Karaoz U."/>
            <person name="Brodie E.L."/>
            <person name="Williams K.H."/>
            <person name="Hubbard S.S."/>
            <person name="Banfield J.F."/>
        </authorList>
    </citation>
    <scope>NUCLEOTIDE SEQUENCE [LARGE SCALE GENOMIC DNA]</scope>
</reference>
<evidence type="ECO:0000313" key="2">
    <source>
        <dbReference type="Proteomes" id="UP000177614"/>
    </source>
</evidence>
<gene>
    <name evidence="1" type="ORF">A2V81_02920</name>
</gene>
<organism evidence="1 2">
    <name type="scientific">Candidatus Abawacabacteria bacterium RBG_16_42_10</name>
    <dbReference type="NCBI Taxonomy" id="1817814"/>
    <lineage>
        <taxon>Bacteria</taxon>
        <taxon>Candidatus Abawacaibacteriota</taxon>
    </lineage>
</organism>
<proteinExistence type="predicted"/>